<gene>
    <name evidence="1" type="ORF">SAMN05660236_0879</name>
</gene>
<name>A0A1T5J9G6_9BACT</name>
<proteinExistence type="predicted"/>
<sequence length="39" mass="4563">MKTNNYDWSARVDKNYYYLSESGNPQHFSFSTVSGLINK</sequence>
<keyword evidence="2" id="KW-1185">Reference proteome</keyword>
<accession>A0A1T5J9G6</accession>
<dbReference type="STRING" id="688867.SAMN05660236_0879"/>
<dbReference type="AlphaFoldDB" id="A0A1T5J9G6"/>
<dbReference type="EMBL" id="FUZU01000001">
    <property type="protein sequence ID" value="SKC47883.1"/>
    <property type="molecule type" value="Genomic_DNA"/>
</dbReference>
<dbReference type="Proteomes" id="UP000190961">
    <property type="component" value="Unassembled WGS sequence"/>
</dbReference>
<evidence type="ECO:0000313" key="2">
    <source>
        <dbReference type="Proteomes" id="UP000190961"/>
    </source>
</evidence>
<reference evidence="1 2" key="1">
    <citation type="submission" date="2017-02" db="EMBL/GenBank/DDBJ databases">
        <authorList>
            <person name="Peterson S.W."/>
        </authorList>
    </citation>
    <scope>NUCLEOTIDE SEQUENCE [LARGE SCALE GENOMIC DNA]</scope>
    <source>
        <strain evidence="1 2">DSM 25262</strain>
    </source>
</reference>
<organism evidence="1 2">
    <name type="scientific">Ohtaekwangia koreensis</name>
    <dbReference type="NCBI Taxonomy" id="688867"/>
    <lineage>
        <taxon>Bacteria</taxon>
        <taxon>Pseudomonadati</taxon>
        <taxon>Bacteroidota</taxon>
        <taxon>Cytophagia</taxon>
        <taxon>Cytophagales</taxon>
        <taxon>Fulvivirgaceae</taxon>
        <taxon>Ohtaekwangia</taxon>
    </lineage>
</organism>
<protein>
    <submittedName>
        <fullName evidence="1">Uncharacterized protein</fullName>
    </submittedName>
</protein>
<evidence type="ECO:0000313" key="1">
    <source>
        <dbReference type="EMBL" id="SKC47883.1"/>
    </source>
</evidence>